<gene>
    <name evidence="2" type="ORF">R3P38DRAFT_3058330</name>
</gene>
<evidence type="ECO:0000313" key="3">
    <source>
        <dbReference type="Proteomes" id="UP001362999"/>
    </source>
</evidence>
<keyword evidence="1" id="KW-0175">Coiled coil</keyword>
<accession>A0AAW0A2N1</accession>
<comment type="caution">
    <text evidence="2">The sequence shown here is derived from an EMBL/GenBank/DDBJ whole genome shotgun (WGS) entry which is preliminary data.</text>
</comment>
<feature type="coiled-coil region" evidence="1">
    <location>
        <begin position="7"/>
        <end position="41"/>
    </location>
</feature>
<keyword evidence="3" id="KW-1185">Reference proteome</keyword>
<dbReference type="Gene3D" id="3.80.10.10">
    <property type="entry name" value="Ribonuclease Inhibitor"/>
    <property type="match status" value="1"/>
</dbReference>
<reference evidence="2 3" key="1">
    <citation type="journal article" date="2024" name="J Genomics">
        <title>Draft genome sequencing and assembly of Favolaschia claudopus CIRM-BRFM 2984 isolated from oak limbs.</title>
        <authorList>
            <person name="Navarro D."/>
            <person name="Drula E."/>
            <person name="Chaduli D."/>
            <person name="Cazenave R."/>
            <person name="Ahrendt S."/>
            <person name="Wang J."/>
            <person name="Lipzen A."/>
            <person name="Daum C."/>
            <person name="Barry K."/>
            <person name="Grigoriev I.V."/>
            <person name="Favel A."/>
            <person name="Rosso M.N."/>
            <person name="Martin F."/>
        </authorList>
    </citation>
    <scope>NUCLEOTIDE SEQUENCE [LARGE SCALE GENOMIC DNA]</scope>
    <source>
        <strain evidence="2 3">CIRM-BRFM 2984</strain>
    </source>
</reference>
<sequence>MSQASSLTELQQHIEDLAAAIEAQKAALQDLISQHKEAQNRLNFFVDPMARLPLEIQSHIFLCVEPKSSYRDSRNTPHPNSNLPPVVFLSVCRLWRDIALSTPKLWNKLELNGLPRPPNYLKFCNMWLDRARTLALSVSLRGSLDLQQNVLDLVGQYVDQLENLTLDLTPHNLDTPNIPFTLDQGMQFPCLKRLSLQSSEPFSFGSMGQWLGVLAAAPLLSTLDLDDVFFDVEDGDEIPSAPLVVASLDTLYLGSPFAYDVLGEHSSTARILRYLTLPALKSLTISSFNISYDEFFAFLSRSSPPLESFQMIVQDNWTLPVIARFARLVPTLVTLELSAMDFRVAEEAHRFLPFFEVLGTSDLLPHLRKFTLSTDTPWTVDYGMLQRMLTLRATACPARLECFELCLPVYENYTPNPPPNEVEGALRRLVQDGLKIHIGSHAQNVL</sequence>
<name>A0AAW0A2N1_9AGAR</name>
<evidence type="ECO:0008006" key="4">
    <source>
        <dbReference type="Google" id="ProtNLM"/>
    </source>
</evidence>
<evidence type="ECO:0000313" key="2">
    <source>
        <dbReference type="EMBL" id="KAK7000414.1"/>
    </source>
</evidence>
<proteinExistence type="predicted"/>
<organism evidence="2 3">
    <name type="scientific">Favolaschia claudopus</name>
    <dbReference type="NCBI Taxonomy" id="2862362"/>
    <lineage>
        <taxon>Eukaryota</taxon>
        <taxon>Fungi</taxon>
        <taxon>Dikarya</taxon>
        <taxon>Basidiomycota</taxon>
        <taxon>Agaricomycotina</taxon>
        <taxon>Agaricomycetes</taxon>
        <taxon>Agaricomycetidae</taxon>
        <taxon>Agaricales</taxon>
        <taxon>Marasmiineae</taxon>
        <taxon>Mycenaceae</taxon>
        <taxon>Favolaschia</taxon>
    </lineage>
</organism>
<protein>
    <recommendedName>
        <fullName evidence="4">F-box domain-containing protein</fullName>
    </recommendedName>
</protein>
<dbReference type="SUPFAM" id="SSF81383">
    <property type="entry name" value="F-box domain"/>
    <property type="match status" value="1"/>
</dbReference>
<dbReference type="AlphaFoldDB" id="A0AAW0A2N1"/>
<dbReference type="SUPFAM" id="SSF52047">
    <property type="entry name" value="RNI-like"/>
    <property type="match status" value="1"/>
</dbReference>
<evidence type="ECO:0000256" key="1">
    <source>
        <dbReference type="SAM" id="Coils"/>
    </source>
</evidence>
<dbReference type="InterPro" id="IPR036047">
    <property type="entry name" value="F-box-like_dom_sf"/>
</dbReference>
<dbReference type="Proteomes" id="UP001362999">
    <property type="component" value="Unassembled WGS sequence"/>
</dbReference>
<dbReference type="InterPro" id="IPR032675">
    <property type="entry name" value="LRR_dom_sf"/>
</dbReference>
<dbReference type="EMBL" id="JAWWNJ010000089">
    <property type="protein sequence ID" value="KAK7000414.1"/>
    <property type="molecule type" value="Genomic_DNA"/>
</dbReference>